<dbReference type="Gene3D" id="3.65.10.10">
    <property type="entry name" value="Enolpyruvate transferase domain"/>
    <property type="match status" value="2"/>
</dbReference>
<organism evidence="15 16">
    <name type="scientific">Psittacicella hinzii</name>
    <dbReference type="NCBI Taxonomy" id="2028575"/>
    <lineage>
        <taxon>Bacteria</taxon>
        <taxon>Pseudomonadati</taxon>
        <taxon>Pseudomonadota</taxon>
        <taxon>Gammaproteobacteria</taxon>
        <taxon>Pasteurellales</taxon>
        <taxon>Psittacicellaceae</taxon>
        <taxon>Psittacicella</taxon>
    </lineage>
</organism>
<feature type="domain" description="Enolpyruvate transferase" evidence="14">
    <location>
        <begin position="7"/>
        <end position="412"/>
    </location>
</feature>
<dbReference type="InterPro" id="IPR001986">
    <property type="entry name" value="Enolpyruvate_Tfrase_dom"/>
</dbReference>
<dbReference type="GO" id="GO:0071555">
    <property type="term" value="P:cell wall organization"/>
    <property type="evidence" value="ECO:0007669"/>
    <property type="project" value="UniProtKB-KW"/>
</dbReference>
<keyword evidence="9 13" id="KW-0961">Cell wall biogenesis/degradation</keyword>
<dbReference type="CDD" id="cd01555">
    <property type="entry name" value="UdpNAET"/>
    <property type="match status" value="1"/>
</dbReference>
<evidence type="ECO:0000256" key="9">
    <source>
        <dbReference type="ARBA" id="ARBA00023316"/>
    </source>
</evidence>
<evidence type="ECO:0000256" key="6">
    <source>
        <dbReference type="ARBA" id="ARBA00022960"/>
    </source>
</evidence>
<comment type="caution">
    <text evidence="15">The sequence shown here is derived from an EMBL/GenBank/DDBJ whole genome shotgun (WGS) entry which is preliminary data.</text>
</comment>
<dbReference type="NCBIfam" id="NF006873">
    <property type="entry name" value="PRK09369.1"/>
    <property type="match status" value="1"/>
</dbReference>
<keyword evidence="8 13" id="KW-0131">Cell cycle</keyword>
<reference evidence="15 16" key="1">
    <citation type="submission" date="2017-08" db="EMBL/GenBank/DDBJ databases">
        <title>Reclassification of Bisgaard taxon 37 and 44.</title>
        <authorList>
            <person name="Christensen H."/>
        </authorList>
    </citation>
    <scope>NUCLEOTIDE SEQUENCE [LARGE SCALE GENOMIC DNA]</scope>
    <source>
        <strain evidence="15 16">B96_3</strain>
    </source>
</reference>
<dbReference type="OrthoDB" id="9803760at2"/>
<feature type="binding site" evidence="13">
    <location>
        <begin position="22"/>
        <end position="23"/>
    </location>
    <ligand>
        <name>phosphoenolpyruvate</name>
        <dbReference type="ChEBI" id="CHEBI:58702"/>
    </ligand>
</feature>
<gene>
    <name evidence="13 15" type="primary">murA</name>
    <name evidence="15" type="ORF">CKF54_07095</name>
</gene>
<comment type="similarity">
    <text evidence="11 13">Belongs to the EPSP synthase family. MurA subfamily.</text>
</comment>
<dbReference type="InterPro" id="IPR036968">
    <property type="entry name" value="Enolpyruvate_Tfrase_sf"/>
</dbReference>
<feature type="binding site" evidence="13">
    <location>
        <begin position="163"/>
        <end position="166"/>
    </location>
    <ligand>
        <name>UDP-N-acetyl-alpha-D-glucosamine</name>
        <dbReference type="ChEBI" id="CHEBI:57705"/>
    </ligand>
</feature>
<dbReference type="GO" id="GO:0019277">
    <property type="term" value="P:UDP-N-acetylgalactosamine biosynthetic process"/>
    <property type="evidence" value="ECO:0007669"/>
    <property type="project" value="InterPro"/>
</dbReference>
<dbReference type="InterPro" id="IPR050068">
    <property type="entry name" value="MurA_subfamily"/>
</dbReference>
<evidence type="ECO:0000313" key="16">
    <source>
        <dbReference type="Proteomes" id="UP000265691"/>
    </source>
</evidence>
<dbReference type="RefSeq" id="WP_119525659.1">
    <property type="nucleotide sequence ID" value="NZ_NRHC01000108.1"/>
</dbReference>
<keyword evidence="16" id="KW-1185">Reference proteome</keyword>
<dbReference type="PANTHER" id="PTHR43783">
    <property type="entry name" value="UDP-N-ACETYLGLUCOSAMINE 1-CARBOXYVINYLTRANSFERASE"/>
    <property type="match status" value="1"/>
</dbReference>
<dbReference type="GO" id="GO:0008360">
    <property type="term" value="P:regulation of cell shape"/>
    <property type="evidence" value="ECO:0007669"/>
    <property type="project" value="UniProtKB-KW"/>
</dbReference>
<comment type="catalytic activity">
    <reaction evidence="12 13">
        <text>phosphoenolpyruvate + UDP-N-acetyl-alpha-D-glucosamine = UDP-N-acetyl-3-O-(1-carboxyvinyl)-alpha-D-glucosamine + phosphate</text>
        <dbReference type="Rhea" id="RHEA:18681"/>
        <dbReference type="ChEBI" id="CHEBI:43474"/>
        <dbReference type="ChEBI" id="CHEBI:57705"/>
        <dbReference type="ChEBI" id="CHEBI:58702"/>
        <dbReference type="ChEBI" id="CHEBI:68483"/>
        <dbReference type="EC" id="2.5.1.7"/>
    </reaction>
</comment>
<feature type="binding site" evidence="13">
    <location>
        <position position="94"/>
    </location>
    <ligand>
        <name>UDP-N-acetyl-alpha-D-glucosamine</name>
        <dbReference type="ChEBI" id="CHEBI:57705"/>
    </ligand>
</feature>
<evidence type="ECO:0000256" key="11">
    <source>
        <dbReference type="ARBA" id="ARBA00038367"/>
    </source>
</evidence>
<keyword evidence="5 13" id="KW-0808">Transferase</keyword>
<feature type="active site" description="Proton donor" evidence="13">
    <location>
        <position position="118"/>
    </location>
</feature>
<dbReference type="Proteomes" id="UP000265691">
    <property type="component" value="Unassembled WGS sequence"/>
</dbReference>
<evidence type="ECO:0000256" key="4">
    <source>
        <dbReference type="ARBA" id="ARBA00022618"/>
    </source>
</evidence>
<evidence type="ECO:0000256" key="10">
    <source>
        <dbReference type="ARBA" id="ARBA00023317"/>
    </source>
</evidence>
<feature type="binding site" evidence="13">
    <location>
        <position position="333"/>
    </location>
    <ligand>
        <name>UDP-N-acetyl-alpha-D-glucosamine</name>
        <dbReference type="ChEBI" id="CHEBI:57705"/>
    </ligand>
</feature>
<dbReference type="PANTHER" id="PTHR43783:SF1">
    <property type="entry name" value="UDP-N-ACETYLGLUCOSAMINE 1-CARBOXYVINYLTRANSFERASE"/>
    <property type="match status" value="1"/>
</dbReference>
<comment type="pathway">
    <text evidence="2 13">Cell wall biogenesis; peptidoglycan biosynthesis.</text>
</comment>
<evidence type="ECO:0000256" key="1">
    <source>
        <dbReference type="ARBA" id="ARBA00004496"/>
    </source>
</evidence>
<keyword evidence="10 13" id="KW-0670">Pyruvate</keyword>
<accession>A0A3A1Y1E4</accession>
<keyword evidence="6 13" id="KW-0133">Cell shape</keyword>
<keyword evidence="4 13" id="KW-0132">Cell division</keyword>
<dbReference type="EMBL" id="NRHC01000108">
    <property type="protein sequence ID" value="RIY31250.1"/>
    <property type="molecule type" value="Genomic_DNA"/>
</dbReference>
<evidence type="ECO:0000259" key="14">
    <source>
        <dbReference type="Pfam" id="PF00275"/>
    </source>
</evidence>
<feature type="binding site" evidence="13">
    <location>
        <position position="311"/>
    </location>
    <ligand>
        <name>UDP-N-acetyl-alpha-D-glucosamine</name>
        <dbReference type="ChEBI" id="CHEBI:57705"/>
    </ligand>
</feature>
<evidence type="ECO:0000256" key="5">
    <source>
        <dbReference type="ARBA" id="ARBA00022679"/>
    </source>
</evidence>
<evidence type="ECO:0000256" key="13">
    <source>
        <dbReference type="HAMAP-Rule" id="MF_00111"/>
    </source>
</evidence>
<evidence type="ECO:0000256" key="8">
    <source>
        <dbReference type="ARBA" id="ARBA00023306"/>
    </source>
</evidence>
<dbReference type="AlphaFoldDB" id="A0A3A1Y1E4"/>
<feature type="modified residue" description="2-(S-cysteinyl)pyruvic acid O-phosphothioketal" evidence="13">
    <location>
        <position position="118"/>
    </location>
</feature>
<comment type="function">
    <text evidence="13">Cell wall formation. Adds enolpyruvyl to UDP-N-acetylglucosamine.</text>
</comment>
<comment type="caution">
    <text evidence="13">Lacks conserved residue(s) required for the propagation of feature annotation.</text>
</comment>
<dbReference type="GO" id="GO:0008760">
    <property type="term" value="F:UDP-N-acetylglucosamine 1-carboxyvinyltransferase activity"/>
    <property type="evidence" value="ECO:0007669"/>
    <property type="project" value="UniProtKB-UniRule"/>
</dbReference>
<evidence type="ECO:0000313" key="15">
    <source>
        <dbReference type="EMBL" id="RIY31250.1"/>
    </source>
</evidence>
<dbReference type="NCBIfam" id="TIGR01072">
    <property type="entry name" value="murA"/>
    <property type="match status" value="1"/>
</dbReference>
<dbReference type="GO" id="GO:0009252">
    <property type="term" value="P:peptidoglycan biosynthetic process"/>
    <property type="evidence" value="ECO:0007669"/>
    <property type="project" value="UniProtKB-UniRule"/>
</dbReference>
<dbReference type="InterPro" id="IPR005750">
    <property type="entry name" value="UDP_GlcNAc_COvinyl_MurA"/>
</dbReference>
<dbReference type="SUPFAM" id="SSF55205">
    <property type="entry name" value="EPT/RTPC-like"/>
    <property type="match status" value="1"/>
</dbReference>
<dbReference type="EC" id="2.5.1.7" evidence="13"/>
<keyword evidence="7 13" id="KW-0573">Peptidoglycan synthesis</keyword>
<comment type="subcellular location">
    <subcellularLocation>
        <location evidence="1 13">Cytoplasm</location>
    </subcellularLocation>
</comment>
<proteinExistence type="inferred from homology"/>
<dbReference type="Pfam" id="PF00275">
    <property type="entry name" value="EPSP_synthase"/>
    <property type="match status" value="1"/>
</dbReference>
<dbReference type="UniPathway" id="UPA00219"/>
<evidence type="ECO:0000256" key="7">
    <source>
        <dbReference type="ARBA" id="ARBA00022984"/>
    </source>
</evidence>
<dbReference type="HAMAP" id="MF_00111">
    <property type="entry name" value="MurA"/>
    <property type="match status" value="1"/>
</dbReference>
<sequence length="423" mass="45565">MQHFIINGGQKIAGEIKIVGAKNAALPIFFAAILGSSDIELTNIPNLTDIKYTCDIFTNFGAKVLPELENNRINFKPQFINNFTVPYELASKMRASIWALAPLVAKFGYAKVSLPGGCSIGSRPIDMHLEALKKLGAKIEFSEGYVIATAEEGLKAGNIFFDKVSVGATVSAVCAAVLADGVTHMENVATEPEVVDVCNFLVAQGAQIEGIGTKVLKITGVKSLNTPENFTYEIIPDRIECGTYLVAAAIARSKVTCTNINPHHLDATLAKLEEAGAKITLTDNSVTCDMEGRRPKAVNIITAPYPGVATDMQAQFTLLNTLAEGTSVVTETIFENRFMHVPELQRMGANITQNGNTIYIQGIEQLSGAHVKATDLRASISLVLAGCVAKGTTHVDEIYHIDRGYESIEDRMKLIGCTIVRAE</sequence>
<dbReference type="GO" id="GO:0005737">
    <property type="term" value="C:cytoplasm"/>
    <property type="evidence" value="ECO:0007669"/>
    <property type="project" value="UniProtKB-SubCell"/>
</dbReference>
<evidence type="ECO:0000256" key="2">
    <source>
        <dbReference type="ARBA" id="ARBA00004752"/>
    </source>
</evidence>
<name>A0A3A1Y1E4_9GAMM</name>
<protein>
    <recommendedName>
        <fullName evidence="13">UDP-N-acetylglucosamine 1-carboxyvinyltransferase</fullName>
        <ecNumber evidence="13">2.5.1.7</ecNumber>
    </recommendedName>
    <alternativeName>
        <fullName evidence="13">Enoylpyruvate transferase</fullName>
    </alternativeName>
    <alternativeName>
        <fullName evidence="13">UDP-N-acetylglucosamine enolpyruvyl transferase</fullName>
        <shortName evidence="13">EPT</shortName>
    </alternativeName>
</protein>
<evidence type="ECO:0000256" key="12">
    <source>
        <dbReference type="ARBA" id="ARBA00047527"/>
    </source>
</evidence>
<dbReference type="InterPro" id="IPR013792">
    <property type="entry name" value="RNA3'P_cycl/enolpyr_Trfase_a/b"/>
</dbReference>
<dbReference type="FunFam" id="3.65.10.10:FF:000001">
    <property type="entry name" value="UDP-N-acetylglucosamine 1-carboxyvinyltransferase"/>
    <property type="match status" value="1"/>
</dbReference>
<keyword evidence="3 13" id="KW-0963">Cytoplasm</keyword>
<evidence type="ECO:0000256" key="3">
    <source>
        <dbReference type="ARBA" id="ARBA00022490"/>
    </source>
</evidence>
<dbReference type="GO" id="GO:0051301">
    <property type="term" value="P:cell division"/>
    <property type="evidence" value="ECO:0007669"/>
    <property type="project" value="UniProtKB-KW"/>
</dbReference>